<dbReference type="OrthoDB" id="9151424at2"/>
<evidence type="ECO:0000259" key="1">
    <source>
        <dbReference type="PROSITE" id="PS50035"/>
    </source>
</evidence>
<dbReference type="GO" id="GO:0006793">
    <property type="term" value="P:phosphorus metabolic process"/>
    <property type="evidence" value="ECO:0007669"/>
    <property type="project" value="UniProtKB-ARBA"/>
</dbReference>
<dbReference type="AlphaFoldDB" id="A0A2S4LXF9"/>
<protein>
    <submittedName>
        <fullName evidence="2">Phospholipase D-like protein</fullName>
    </submittedName>
</protein>
<dbReference type="Pfam" id="PF13091">
    <property type="entry name" value="PLDc_2"/>
    <property type="match status" value="1"/>
</dbReference>
<comment type="caution">
    <text evidence="2">The sequence shown here is derived from an EMBL/GenBank/DDBJ whole genome shotgun (WGS) entry which is preliminary data.</text>
</comment>
<keyword evidence="3" id="KW-1185">Reference proteome</keyword>
<feature type="domain" description="PLD phosphodiesterase" evidence="1">
    <location>
        <begin position="84"/>
        <end position="111"/>
    </location>
</feature>
<dbReference type="EMBL" id="PQGA01000020">
    <property type="protein sequence ID" value="POR47065.1"/>
    <property type="molecule type" value="Genomic_DNA"/>
</dbReference>
<accession>A0A2S4LXF9</accession>
<sequence>MNTSGLYANRNDQRDFFKNALLASADSGCNVYIAVAFFTETSVIDELLDSGCTIRLIVRLGFPTNPTALERFMGNPRVQIRYFTGHSFHPKLYIFGDDVAFVGSANLTGAAILTNQEVVVSIDHRDDRFSDLAYIFSGYWSEARVLHDEDLKKYKNLYSQFQQHLTAAEKLGQQILNQLGDSAPSNITREKTKQSNQAIYIEEFRKTYQESLAAFAIVRKAYEDSGYRKVDEALIPLRLEIDSFISFVRERKAQGDSWEKAPIRSAADQVAFISDLIPEWRATPWKHFEQTIVPENYPRLMKAFHSPESLRAISPDHMFDALCTLHSFHDRFRFFEGGMPTWKSTFLAANDHAKVIESLTYLVFGKDGIEHRMANLIFNPEYKLSEFGRANVQELVGWCNREQLPVINGRTTKVLRFFGSQVAQL</sequence>
<dbReference type="Proteomes" id="UP000237381">
    <property type="component" value="Unassembled WGS sequence"/>
</dbReference>
<evidence type="ECO:0000313" key="3">
    <source>
        <dbReference type="Proteomes" id="UP000237381"/>
    </source>
</evidence>
<evidence type="ECO:0000313" key="2">
    <source>
        <dbReference type="EMBL" id="POR47065.1"/>
    </source>
</evidence>
<dbReference type="PROSITE" id="PS50035">
    <property type="entry name" value="PLD"/>
    <property type="match status" value="1"/>
</dbReference>
<gene>
    <name evidence="2" type="ORF">B0G62_12058</name>
</gene>
<dbReference type="RefSeq" id="WP_103707023.1">
    <property type="nucleotide sequence ID" value="NZ_PQGA01000020.1"/>
</dbReference>
<dbReference type="SUPFAM" id="SSF56024">
    <property type="entry name" value="Phospholipase D/nuclease"/>
    <property type="match status" value="1"/>
</dbReference>
<organism evidence="2 3">
    <name type="scientific">Paraburkholderia eburnea</name>
    <dbReference type="NCBI Taxonomy" id="1189126"/>
    <lineage>
        <taxon>Bacteria</taxon>
        <taxon>Pseudomonadati</taxon>
        <taxon>Pseudomonadota</taxon>
        <taxon>Betaproteobacteria</taxon>
        <taxon>Burkholderiales</taxon>
        <taxon>Burkholderiaceae</taxon>
        <taxon>Paraburkholderia</taxon>
    </lineage>
</organism>
<dbReference type="CDD" id="cd09117">
    <property type="entry name" value="PLDc_Bfil_DEXD_like"/>
    <property type="match status" value="1"/>
</dbReference>
<dbReference type="Gene3D" id="3.30.870.10">
    <property type="entry name" value="Endonuclease Chain A"/>
    <property type="match status" value="1"/>
</dbReference>
<name>A0A2S4LXF9_9BURK</name>
<proteinExistence type="predicted"/>
<dbReference type="GO" id="GO:0003824">
    <property type="term" value="F:catalytic activity"/>
    <property type="evidence" value="ECO:0007669"/>
    <property type="project" value="InterPro"/>
</dbReference>
<dbReference type="InterPro" id="IPR025202">
    <property type="entry name" value="PLD-like_dom"/>
</dbReference>
<reference evidence="2 3" key="1">
    <citation type="submission" date="2018-01" db="EMBL/GenBank/DDBJ databases">
        <title>Genomic Encyclopedia of Type Strains, Phase III (KMG-III): the genomes of soil and plant-associated and newly described type strains.</title>
        <authorList>
            <person name="Whitman W."/>
        </authorList>
    </citation>
    <scope>NUCLEOTIDE SEQUENCE [LARGE SCALE GENOMIC DNA]</scope>
    <source>
        <strain evidence="2 3">JCM 18070</strain>
    </source>
</reference>
<dbReference type="InterPro" id="IPR001736">
    <property type="entry name" value="PLipase_D/transphosphatidylase"/>
</dbReference>